<feature type="compositionally biased region" description="Pro residues" evidence="1">
    <location>
        <begin position="75"/>
        <end position="85"/>
    </location>
</feature>
<evidence type="ECO:0000256" key="1">
    <source>
        <dbReference type="SAM" id="MobiDB-lite"/>
    </source>
</evidence>
<gene>
    <name evidence="2" type="ORF">SEVIR_2G066350v2</name>
</gene>
<name>A0A4U6VMB9_SETVI</name>
<keyword evidence="3" id="KW-1185">Reference proteome</keyword>
<proteinExistence type="predicted"/>
<dbReference type="EMBL" id="CM016553">
    <property type="protein sequence ID" value="TKW30871.1"/>
    <property type="molecule type" value="Genomic_DNA"/>
</dbReference>
<dbReference type="Proteomes" id="UP000298652">
    <property type="component" value="Chromosome 2"/>
</dbReference>
<reference evidence="2" key="1">
    <citation type="submission" date="2019-03" db="EMBL/GenBank/DDBJ databases">
        <title>WGS assembly of Setaria viridis.</title>
        <authorList>
            <person name="Huang P."/>
            <person name="Jenkins J."/>
            <person name="Grimwood J."/>
            <person name="Barry K."/>
            <person name="Healey A."/>
            <person name="Mamidi S."/>
            <person name="Sreedasyam A."/>
            <person name="Shu S."/>
            <person name="Feldman M."/>
            <person name="Wu J."/>
            <person name="Yu Y."/>
            <person name="Chen C."/>
            <person name="Johnson J."/>
            <person name="Rokhsar D."/>
            <person name="Baxter I."/>
            <person name="Schmutz J."/>
            <person name="Brutnell T."/>
            <person name="Kellogg E."/>
        </authorList>
    </citation>
    <scope>NUCLEOTIDE SEQUENCE [LARGE SCALE GENOMIC DNA]</scope>
</reference>
<organism evidence="2 3">
    <name type="scientific">Setaria viridis</name>
    <name type="common">Green bristlegrass</name>
    <name type="synonym">Setaria italica subsp. viridis</name>
    <dbReference type="NCBI Taxonomy" id="4556"/>
    <lineage>
        <taxon>Eukaryota</taxon>
        <taxon>Viridiplantae</taxon>
        <taxon>Streptophyta</taxon>
        <taxon>Embryophyta</taxon>
        <taxon>Tracheophyta</taxon>
        <taxon>Spermatophyta</taxon>
        <taxon>Magnoliopsida</taxon>
        <taxon>Liliopsida</taxon>
        <taxon>Poales</taxon>
        <taxon>Poaceae</taxon>
        <taxon>PACMAD clade</taxon>
        <taxon>Panicoideae</taxon>
        <taxon>Panicodae</taxon>
        <taxon>Paniceae</taxon>
        <taxon>Cenchrinae</taxon>
        <taxon>Setaria</taxon>
    </lineage>
</organism>
<feature type="region of interest" description="Disordered" evidence="1">
    <location>
        <begin position="1"/>
        <end position="142"/>
    </location>
</feature>
<evidence type="ECO:0000313" key="3">
    <source>
        <dbReference type="Proteomes" id="UP000298652"/>
    </source>
</evidence>
<evidence type="ECO:0000313" key="2">
    <source>
        <dbReference type="EMBL" id="TKW30871.1"/>
    </source>
</evidence>
<sequence>MPVFFYGPRFPHNRPIRPSVRHSAAALPPDAGAPTPSAARPAPDAGAPPAHLPSTPAPPSPIRRATPSPATQRRGPPPSTAPSPPTGLRRVHYPGAAVDSHKAPRSPPTRTAVASKLTTPARRPASGKPQSDGRRPRLQPNA</sequence>
<accession>A0A4U6VMB9</accession>
<protein>
    <submittedName>
        <fullName evidence="2">Uncharacterized protein</fullName>
    </submittedName>
</protein>
<dbReference type="Gramene" id="TKW30871">
    <property type="protein sequence ID" value="TKW30871"/>
    <property type="gene ID" value="SEVIR_2G066350v2"/>
</dbReference>
<dbReference type="AlphaFoldDB" id="A0A4U6VMB9"/>
<feature type="compositionally biased region" description="Low complexity" evidence="1">
    <location>
        <begin position="36"/>
        <end position="54"/>
    </location>
</feature>